<proteinExistence type="predicted"/>
<evidence type="ECO:0000256" key="1">
    <source>
        <dbReference type="SAM" id="MobiDB-lite"/>
    </source>
</evidence>
<accession>A0AAU9JYT8</accession>
<evidence type="ECO:0000313" key="2">
    <source>
        <dbReference type="EMBL" id="CAG9328586.1"/>
    </source>
</evidence>
<evidence type="ECO:0000313" key="3">
    <source>
        <dbReference type="Proteomes" id="UP001162131"/>
    </source>
</evidence>
<feature type="region of interest" description="Disordered" evidence="1">
    <location>
        <begin position="32"/>
        <end position="89"/>
    </location>
</feature>
<keyword evidence="3" id="KW-1185">Reference proteome</keyword>
<dbReference type="Proteomes" id="UP001162131">
    <property type="component" value="Unassembled WGS sequence"/>
</dbReference>
<dbReference type="AlphaFoldDB" id="A0AAU9JYT8"/>
<protein>
    <submittedName>
        <fullName evidence="2">Uncharacterized protein</fullName>
    </submittedName>
</protein>
<sequence>MTSTIIAFTGLTSLVAYDYFFSHKIFGKKVFPDEESSPQTASGVPMSEEGTPNFKKNNDIPQVVPRVTPSPRPDFHNFGAKPPKSPSSS</sequence>
<dbReference type="EMBL" id="CAJZBQ010000046">
    <property type="protein sequence ID" value="CAG9328586.1"/>
    <property type="molecule type" value="Genomic_DNA"/>
</dbReference>
<reference evidence="2" key="1">
    <citation type="submission" date="2021-09" db="EMBL/GenBank/DDBJ databases">
        <authorList>
            <consortium name="AG Swart"/>
            <person name="Singh M."/>
            <person name="Singh A."/>
            <person name="Seah K."/>
            <person name="Emmerich C."/>
        </authorList>
    </citation>
    <scope>NUCLEOTIDE SEQUENCE</scope>
    <source>
        <strain evidence="2">ATCC30299</strain>
    </source>
</reference>
<gene>
    <name evidence="2" type="ORF">BSTOLATCC_MIC46583</name>
</gene>
<organism evidence="2 3">
    <name type="scientific">Blepharisma stoltei</name>
    <dbReference type="NCBI Taxonomy" id="1481888"/>
    <lineage>
        <taxon>Eukaryota</taxon>
        <taxon>Sar</taxon>
        <taxon>Alveolata</taxon>
        <taxon>Ciliophora</taxon>
        <taxon>Postciliodesmatophora</taxon>
        <taxon>Heterotrichea</taxon>
        <taxon>Heterotrichida</taxon>
        <taxon>Blepharismidae</taxon>
        <taxon>Blepharisma</taxon>
    </lineage>
</organism>
<name>A0AAU9JYT8_9CILI</name>
<comment type="caution">
    <text evidence="2">The sequence shown here is derived from an EMBL/GenBank/DDBJ whole genome shotgun (WGS) entry which is preliminary data.</text>
</comment>